<dbReference type="GO" id="GO:0003677">
    <property type="term" value="F:DNA binding"/>
    <property type="evidence" value="ECO:0007669"/>
    <property type="project" value="UniProtKB-KW"/>
</dbReference>
<evidence type="ECO:0000259" key="4">
    <source>
        <dbReference type="PROSITE" id="PS50949"/>
    </source>
</evidence>
<evidence type="ECO:0000256" key="1">
    <source>
        <dbReference type="ARBA" id="ARBA00023015"/>
    </source>
</evidence>
<gene>
    <name evidence="5" type="ORF">DFJ75_4375</name>
</gene>
<dbReference type="Proteomes" id="UP000274762">
    <property type="component" value="Unassembled WGS sequence"/>
</dbReference>
<dbReference type="OrthoDB" id="3571145at2"/>
<dbReference type="EMBL" id="RBKV01000001">
    <property type="protein sequence ID" value="RKR97496.1"/>
    <property type="molecule type" value="Genomic_DNA"/>
</dbReference>
<dbReference type="InterPro" id="IPR000524">
    <property type="entry name" value="Tscrpt_reg_HTH_GntR"/>
</dbReference>
<protein>
    <submittedName>
        <fullName evidence="5">GntR family transcriptional regulator</fullName>
    </submittedName>
</protein>
<organism evidence="5 6">
    <name type="scientific">Williamsia marianensis</name>
    <dbReference type="NCBI Taxonomy" id="85044"/>
    <lineage>
        <taxon>Bacteria</taxon>
        <taxon>Bacillati</taxon>
        <taxon>Actinomycetota</taxon>
        <taxon>Actinomycetes</taxon>
        <taxon>Mycobacteriales</taxon>
        <taxon>Nocardiaceae</taxon>
        <taxon>Williamsia</taxon>
    </lineage>
</organism>
<dbReference type="InterPro" id="IPR036388">
    <property type="entry name" value="WH-like_DNA-bd_sf"/>
</dbReference>
<dbReference type="InterPro" id="IPR011711">
    <property type="entry name" value="GntR_C"/>
</dbReference>
<sequence length="259" mass="28344">MAATQRARPTGTPQTVRVPKAGEMVAAQLRRQVVTGELSEGASLPSETALMEQFGVSRPTLREAFRILESEQIIRIRRGAHGGAYVLVPDPAAAARYAGTLLQYRGTTLADVYEARARLESAGVGILANKRTAADLRRIDACLAEGQGLLSDPVAFAEHHLLAFPQLLMELAGNQTMAVLSEMLFAIVESHNTSYIRQHRDDADVDAGIRTTFRSHQKVAALIRDKQSEKATAHWRKHVNRISELMITDPTEAVLDVLS</sequence>
<name>A0A495K871_WILMA</name>
<evidence type="ECO:0000313" key="6">
    <source>
        <dbReference type="Proteomes" id="UP000274762"/>
    </source>
</evidence>
<dbReference type="SMART" id="SM00895">
    <property type="entry name" value="FCD"/>
    <property type="match status" value="1"/>
</dbReference>
<accession>A0A495K871</accession>
<keyword evidence="2" id="KW-0238">DNA-binding</keyword>
<evidence type="ECO:0000256" key="2">
    <source>
        <dbReference type="ARBA" id="ARBA00023125"/>
    </source>
</evidence>
<evidence type="ECO:0000313" key="5">
    <source>
        <dbReference type="EMBL" id="RKR97496.1"/>
    </source>
</evidence>
<keyword evidence="3" id="KW-0804">Transcription</keyword>
<keyword evidence="1" id="KW-0805">Transcription regulation</keyword>
<dbReference type="InterPro" id="IPR008920">
    <property type="entry name" value="TF_FadR/GntR_C"/>
</dbReference>
<comment type="caution">
    <text evidence="5">The sequence shown here is derived from an EMBL/GenBank/DDBJ whole genome shotgun (WGS) entry which is preliminary data.</text>
</comment>
<dbReference type="Pfam" id="PF00392">
    <property type="entry name" value="GntR"/>
    <property type="match status" value="1"/>
</dbReference>
<dbReference type="InterPro" id="IPR036390">
    <property type="entry name" value="WH_DNA-bd_sf"/>
</dbReference>
<dbReference type="Pfam" id="PF07729">
    <property type="entry name" value="FCD"/>
    <property type="match status" value="1"/>
</dbReference>
<dbReference type="CDD" id="cd07377">
    <property type="entry name" value="WHTH_GntR"/>
    <property type="match status" value="1"/>
</dbReference>
<dbReference type="RefSeq" id="WP_062794910.1">
    <property type="nucleotide sequence ID" value="NZ_CBCRXS010000007.1"/>
</dbReference>
<dbReference type="GO" id="GO:0003700">
    <property type="term" value="F:DNA-binding transcription factor activity"/>
    <property type="evidence" value="ECO:0007669"/>
    <property type="project" value="InterPro"/>
</dbReference>
<dbReference type="AlphaFoldDB" id="A0A495K871"/>
<dbReference type="PANTHER" id="PTHR43537:SF5">
    <property type="entry name" value="UXU OPERON TRANSCRIPTIONAL REGULATOR"/>
    <property type="match status" value="1"/>
</dbReference>
<feature type="domain" description="HTH gntR-type" evidence="4">
    <location>
        <begin position="19"/>
        <end position="89"/>
    </location>
</feature>
<dbReference type="Gene3D" id="1.10.10.10">
    <property type="entry name" value="Winged helix-like DNA-binding domain superfamily/Winged helix DNA-binding domain"/>
    <property type="match status" value="1"/>
</dbReference>
<dbReference type="PROSITE" id="PS50949">
    <property type="entry name" value="HTH_GNTR"/>
    <property type="match status" value="1"/>
</dbReference>
<dbReference type="SUPFAM" id="SSF46785">
    <property type="entry name" value="Winged helix' DNA-binding domain"/>
    <property type="match status" value="1"/>
</dbReference>
<dbReference type="Gene3D" id="1.20.120.530">
    <property type="entry name" value="GntR ligand-binding domain-like"/>
    <property type="match status" value="1"/>
</dbReference>
<dbReference type="PANTHER" id="PTHR43537">
    <property type="entry name" value="TRANSCRIPTIONAL REGULATOR, GNTR FAMILY"/>
    <property type="match status" value="1"/>
</dbReference>
<dbReference type="SUPFAM" id="SSF48008">
    <property type="entry name" value="GntR ligand-binding domain-like"/>
    <property type="match status" value="1"/>
</dbReference>
<proteinExistence type="predicted"/>
<reference evidence="5 6" key="1">
    <citation type="submission" date="2018-10" db="EMBL/GenBank/DDBJ databases">
        <title>Sequencing the genomes of 1000 actinobacteria strains.</title>
        <authorList>
            <person name="Klenk H.-P."/>
        </authorList>
    </citation>
    <scope>NUCLEOTIDE SEQUENCE [LARGE SCALE GENOMIC DNA]</scope>
    <source>
        <strain evidence="5 6">DSM 44343</strain>
    </source>
</reference>
<dbReference type="PRINTS" id="PR00035">
    <property type="entry name" value="HTHGNTR"/>
</dbReference>
<dbReference type="SMART" id="SM00345">
    <property type="entry name" value="HTH_GNTR"/>
    <property type="match status" value="1"/>
</dbReference>
<evidence type="ECO:0000256" key="3">
    <source>
        <dbReference type="ARBA" id="ARBA00023163"/>
    </source>
</evidence>